<dbReference type="SUPFAM" id="SSF55811">
    <property type="entry name" value="Nudix"/>
    <property type="match status" value="1"/>
</dbReference>
<gene>
    <name evidence="5" type="ORF">RA11412_2065</name>
</gene>
<dbReference type="KEGG" id="raj:RA11412_2065"/>
<dbReference type="Pfam" id="PF00293">
    <property type="entry name" value="NUDIX"/>
    <property type="match status" value="1"/>
</dbReference>
<evidence type="ECO:0000256" key="1">
    <source>
        <dbReference type="ARBA" id="ARBA00001946"/>
    </source>
</evidence>
<dbReference type="InterPro" id="IPR000086">
    <property type="entry name" value="NUDIX_hydrolase_dom"/>
</dbReference>
<accession>A0A2Z5R1I9</accession>
<dbReference type="Gene3D" id="3.90.79.10">
    <property type="entry name" value="Nucleoside Triphosphate Pyrophosphohydrolase"/>
    <property type="match status" value="1"/>
</dbReference>
<dbReference type="RefSeq" id="WP_006887986.1">
    <property type="nucleotide sequence ID" value="NZ_CAJPQC010000001.1"/>
</dbReference>
<dbReference type="InterPro" id="IPR020084">
    <property type="entry name" value="NUDIX_hydrolase_CS"/>
</dbReference>
<keyword evidence="6" id="KW-1185">Reference proteome</keyword>
<dbReference type="InterPro" id="IPR020476">
    <property type="entry name" value="Nudix_hydrolase"/>
</dbReference>
<organism evidence="5 6">
    <name type="scientific">Rothia aeria</name>
    <dbReference type="NCBI Taxonomy" id="172042"/>
    <lineage>
        <taxon>Bacteria</taxon>
        <taxon>Bacillati</taxon>
        <taxon>Actinomycetota</taxon>
        <taxon>Actinomycetes</taxon>
        <taxon>Micrococcales</taxon>
        <taxon>Micrococcaceae</taxon>
        <taxon>Rothia</taxon>
    </lineage>
</organism>
<comment type="cofactor">
    <cofactor evidence="1">
        <name>Mg(2+)</name>
        <dbReference type="ChEBI" id="CHEBI:18420"/>
    </cofactor>
</comment>
<dbReference type="EMBL" id="AP017895">
    <property type="protein sequence ID" value="BAV88364.1"/>
    <property type="molecule type" value="Genomic_DNA"/>
</dbReference>
<evidence type="ECO:0000313" key="6">
    <source>
        <dbReference type="Proteomes" id="UP000250241"/>
    </source>
</evidence>
<dbReference type="PANTHER" id="PTHR43046">
    <property type="entry name" value="GDP-MANNOSE MANNOSYL HYDROLASE"/>
    <property type="match status" value="1"/>
</dbReference>
<dbReference type="CDD" id="cd18876">
    <property type="entry name" value="NUDIX_Hydrolase"/>
    <property type="match status" value="1"/>
</dbReference>
<reference evidence="5 6" key="1">
    <citation type="submission" date="2016-10" db="EMBL/GenBank/DDBJ databases">
        <title>Genome sequence of Rothia aeria strain JCM11412.</title>
        <authorList>
            <person name="Nambu T."/>
        </authorList>
    </citation>
    <scope>NUCLEOTIDE SEQUENCE [LARGE SCALE GENOMIC DNA]</scope>
    <source>
        <strain evidence="5 6">JCM 11412</strain>
    </source>
</reference>
<comment type="similarity">
    <text evidence="2 4">Belongs to the Nudix hydrolase family.</text>
</comment>
<evidence type="ECO:0000256" key="3">
    <source>
        <dbReference type="ARBA" id="ARBA00022801"/>
    </source>
</evidence>
<name>A0A2Z5R1I9_9MICC</name>
<evidence type="ECO:0000256" key="4">
    <source>
        <dbReference type="RuleBase" id="RU003476"/>
    </source>
</evidence>
<dbReference type="AlphaFoldDB" id="A0A2Z5R1I9"/>
<dbReference type="InterPro" id="IPR015797">
    <property type="entry name" value="NUDIX_hydrolase-like_dom_sf"/>
</dbReference>
<dbReference type="GeneID" id="93862836"/>
<proteinExistence type="inferred from homology"/>
<dbReference type="PRINTS" id="PR00502">
    <property type="entry name" value="NUDIXFAMILY"/>
</dbReference>
<sequence>MKDSYLSREELVKFIATLPTRRLAAGAVIRNEHGELLLVQPNYKDGWILPGGTVEAGEAPKPGCFREVEEELGLRLAPGRLLLVFHGLARGVWGDSTYYMYDAGVIAKNTPVTLQTEELITYEWVAPEQLQEYVNPGFAERLHDCLRALRTGEVVEMSSDERP</sequence>
<dbReference type="PROSITE" id="PS51462">
    <property type="entry name" value="NUDIX"/>
    <property type="match status" value="1"/>
</dbReference>
<dbReference type="PROSITE" id="PS00893">
    <property type="entry name" value="NUDIX_BOX"/>
    <property type="match status" value="1"/>
</dbReference>
<evidence type="ECO:0000256" key="2">
    <source>
        <dbReference type="ARBA" id="ARBA00005582"/>
    </source>
</evidence>
<protein>
    <submittedName>
        <fullName evidence="5">NUDIX hydrolase</fullName>
    </submittedName>
</protein>
<dbReference type="GO" id="GO:0016787">
    <property type="term" value="F:hydrolase activity"/>
    <property type="evidence" value="ECO:0007669"/>
    <property type="project" value="UniProtKB-KW"/>
</dbReference>
<dbReference type="PANTHER" id="PTHR43046:SF14">
    <property type="entry name" value="MUTT_NUDIX FAMILY PROTEIN"/>
    <property type="match status" value="1"/>
</dbReference>
<dbReference type="Proteomes" id="UP000250241">
    <property type="component" value="Chromosome"/>
</dbReference>
<keyword evidence="3 4" id="KW-0378">Hydrolase</keyword>
<evidence type="ECO:0000313" key="5">
    <source>
        <dbReference type="EMBL" id="BAV88364.1"/>
    </source>
</evidence>